<proteinExistence type="predicted"/>
<feature type="region of interest" description="Disordered" evidence="1">
    <location>
        <begin position="1"/>
        <end position="42"/>
    </location>
</feature>
<gene>
    <name evidence="2" type="ORF">FKW44_016904</name>
</gene>
<sequence length="69" mass="7754">VEAFSSSTSNILAAMDGDGCKRSRSEVDISRGFIPSDMKDPNKKKILDDLTIKSSFPRTRKSYKRKTKL</sequence>
<dbReference type="Proteomes" id="UP000595437">
    <property type="component" value="Chromosome 11"/>
</dbReference>
<evidence type="ECO:0000256" key="1">
    <source>
        <dbReference type="SAM" id="MobiDB-lite"/>
    </source>
</evidence>
<name>A0A7T8H2H0_CALRO</name>
<accession>A0A7T8H2H0</accession>
<feature type="compositionally biased region" description="Basic and acidic residues" evidence="1">
    <location>
        <begin position="18"/>
        <end position="29"/>
    </location>
</feature>
<dbReference type="AlphaFoldDB" id="A0A7T8H2H0"/>
<organism evidence="2 3">
    <name type="scientific">Caligus rogercresseyi</name>
    <name type="common">Sea louse</name>
    <dbReference type="NCBI Taxonomy" id="217165"/>
    <lineage>
        <taxon>Eukaryota</taxon>
        <taxon>Metazoa</taxon>
        <taxon>Ecdysozoa</taxon>
        <taxon>Arthropoda</taxon>
        <taxon>Crustacea</taxon>
        <taxon>Multicrustacea</taxon>
        <taxon>Hexanauplia</taxon>
        <taxon>Copepoda</taxon>
        <taxon>Siphonostomatoida</taxon>
        <taxon>Caligidae</taxon>
        <taxon>Caligus</taxon>
    </lineage>
</organism>
<feature type="non-terminal residue" evidence="2">
    <location>
        <position position="69"/>
    </location>
</feature>
<reference evidence="3" key="1">
    <citation type="submission" date="2021-01" db="EMBL/GenBank/DDBJ databases">
        <title>Caligus Genome Assembly.</title>
        <authorList>
            <person name="Gallardo-Escarate C."/>
        </authorList>
    </citation>
    <scope>NUCLEOTIDE SEQUENCE [LARGE SCALE GENOMIC DNA]</scope>
</reference>
<feature type="non-terminal residue" evidence="2">
    <location>
        <position position="1"/>
    </location>
</feature>
<evidence type="ECO:0000313" key="3">
    <source>
        <dbReference type="Proteomes" id="UP000595437"/>
    </source>
</evidence>
<evidence type="ECO:0000313" key="2">
    <source>
        <dbReference type="EMBL" id="QQP42290.1"/>
    </source>
</evidence>
<feature type="compositionally biased region" description="Polar residues" evidence="1">
    <location>
        <begin position="1"/>
        <end position="11"/>
    </location>
</feature>
<keyword evidence="3" id="KW-1185">Reference proteome</keyword>
<dbReference type="OrthoDB" id="300641at2759"/>
<protein>
    <submittedName>
        <fullName evidence="2">Uncharacterized protein</fullName>
    </submittedName>
</protein>
<dbReference type="EMBL" id="CP045900">
    <property type="protein sequence ID" value="QQP42290.1"/>
    <property type="molecule type" value="Genomic_DNA"/>
</dbReference>